<dbReference type="EC" id="2.1.1.72" evidence="2"/>
<feature type="domain" description="DNA methylase adenine-specific" evidence="9">
    <location>
        <begin position="155"/>
        <end position="470"/>
    </location>
</feature>
<comment type="similarity">
    <text evidence="1">Belongs to the N(4)/N(6)-methyltransferase family.</text>
</comment>
<dbReference type="Gene3D" id="3.40.50.150">
    <property type="entry name" value="Vaccinia Virus protein VP39"/>
    <property type="match status" value="1"/>
</dbReference>
<comment type="catalytic activity">
    <reaction evidence="7">
        <text>a 2'-deoxyadenosine in DNA + S-adenosyl-L-methionine = an N(6)-methyl-2'-deoxyadenosine in DNA + S-adenosyl-L-homocysteine + H(+)</text>
        <dbReference type="Rhea" id="RHEA:15197"/>
        <dbReference type="Rhea" id="RHEA-COMP:12418"/>
        <dbReference type="Rhea" id="RHEA-COMP:12419"/>
        <dbReference type="ChEBI" id="CHEBI:15378"/>
        <dbReference type="ChEBI" id="CHEBI:57856"/>
        <dbReference type="ChEBI" id="CHEBI:59789"/>
        <dbReference type="ChEBI" id="CHEBI:90615"/>
        <dbReference type="ChEBI" id="CHEBI:90616"/>
        <dbReference type="EC" id="2.1.1.72"/>
    </reaction>
</comment>
<feature type="coiled-coil region" evidence="8">
    <location>
        <begin position="477"/>
        <end position="504"/>
    </location>
</feature>
<organism evidence="11 12">
    <name type="scientific">Roseicella aquatilis</name>
    <dbReference type="NCBI Taxonomy" id="2527868"/>
    <lineage>
        <taxon>Bacteria</taxon>
        <taxon>Pseudomonadati</taxon>
        <taxon>Pseudomonadota</taxon>
        <taxon>Alphaproteobacteria</taxon>
        <taxon>Acetobacterales</taxon>
        <taxon>Roseomonadaceae</taxon>
        <taxon>Roseicella</taxon>
    </lineage>
</organism>
<keyword evidence="5" id="KW-0949">S-adenosyl-L-methionine</keyword>
<keyword evidence="4 11" id="KW-0808">Transferase</keyword>
<dbReference type="PRINTS" id="PR00507">
    <property type="entry name" value="N12N6MTFRASE"/>
</dbReference>
<evidence type="ECO:0000259" key="10">
    <source>
        <dbReference type="Pfam" id="PF12161"/>
    </source>
</evidence>
<reference evidence="11 12" key="1">
    <citation type="submission" date="2019-03" db="EMBL/GenBank/DDBJ databases">
        <title>Paracraurococcus aquatilis NE82 genome sequence.</title>
        <authorList>
            <person name="Zhao Y."/>
            <person name="Du Z."/>
        </authorList>
    </citation>
    <scope>NUCLEOTIDE SEQUENCE [LARGE SCALE GENOMIC DNA]</scope>
    <source>
        <strain evidence="11 12">NE82</strain>
    </source>
</reference>
<keyword evidence="8" id="KW-0175">Coiled coil</keyword>
<keyword evidence="3 11" id="KW-0489">Methyltransferase</keyword>
<evidence type="ECO:0000256" key="7">
    <source>
        <dbReference type="ARBA" id="ARBA00047942"/>
    </source>
</evidence>
<name>A0A4R4D5J0_9PROT</name>
<evidence type="ECO:0000259" key="9">
    <source>
        <dbReference type="Pfam" id="PF02384"/>
    </source>
</evidence>
<protein>
    <recommendedName>
        <fullName evidence="2">site-specific DNA-methyltransferase (adenine-specific)</fullName>
        <ecNumber evidence="2">2.1.1.72</ecNumber>
    </recommendedName>
</protein>
<dbReference type="GO" id="GO:0009307">
    <property type="term" value="P:DNA restriction-modification system"/>
    <property type="evidence" value="ECO:0007669"/>
    <property type="project" value="UniProtKB-KW"/>
</dbReference>
<evidence type="ECO:0000256" key="4">
    <source>
        <dbReference type="ARBA" id="ARBA00022679"/>
    </source>
</evidence>
<keyword evidence="6" id="KW-0680">Restriction system</keyword>
<evidence type="ECO:0000256" key="1">
    <source>
        <dbReference type="ARBA" id="ARBA00006594"/>
    </source>
</evidence>
<gene>
    <name evidence="11" type="ORF">EXY23_23195</name>
</gene>
<proteinExistence type="inferred from homology"/>
<feature type="domain" description="N6 adenine-specific DNA methyltransferase N-terminal" evidence="10">
    <location>
        <begin position="9"/>
        <end position="140"/>
    </location>
</feature>
<dbReference type="InterPro" id="IPR029063">
    <property type="entry name" value="SAM-dependent_MTases_sf"/>
</dbReference>
<dbReference type="GO" id="GO:0003677">
    <property type="term" value="F:DNA binding"/>
    <property type="evidence" value="ECO:0007669"/>
    <property type="project" value="InterPro"/>
</dbReference>
<dbReference type="GO" id="GO:0032259">
    <property type="term" value="P:methylation"/>
    <property type="evidence" value="ECO:0007669"/>
    <property type="project" value="UniProtKB-KW"/>
</dbReference>
<dbReference type="OrthoDB" id="9806213at2"/>
<dbReference type="InterPro" id="IPR051537">
    <property type="entry name" value="DNA_Adenine_Mtase"/>
</dbReference>
<dbReference type="InterPro" id="IPR038333">
    <property type="entry name" value="T1MK-like_N_sf"/>
</dbReference>
<evidence type="ECO:0000313" key="12">
    <source>
        <dbReference type="Proteomes" id="UP000295023"/>
    </source>
</evidence>
<dbReference type="GO" id="GO:0008170">
    <property type="term" value="F:N-methyltransferase activity"/>
    <property type="evidence" value="ECO:0007669"/>
    <property type="project" value="InterPro"/>
</dbReference>
<dbReference type="PANTHER" id="PTHR42933">
    <property type="entry name" value="SLR6095 PROTEIN"/>
    <property type="match status" value="1"/>
</dbReference>
<dbReference type="GO" id="GO:0009007">
    <property type="term" value="F:site-specific DNA-methyltransferase (adenine-specific) activity"/>
    <property type="evidence" value="ECO:0007669"/>
    <property type="project" value="UniProtKB-EC"/>
</dbReference>
<dbReference type="Proteomes" id="UP000295023">
    <property type="component" value="Unassembled WGS sequence"/>
</dbReference>
<dbReference type="EMBL" id="SKBM01000032">
    <property type="protein sequence ID" value="TCZ54582.1"/>
    <property type="molecule type" value="Genomic_DNA"/>
</dbReference>
<evidence type="ECO:0000256" key="6">
    <source>
        <dbReference type="ARBA" id="ARBA00022747"/>
    </source>
</evidence>
<dbReference type="RefSeq" id="WP_132295494.1">
    <property type="nucleotide sequence ID" value="NZ_SKBM01000032.1"/>
</dbReference>
<evidence type="ECO:0000256" key="8">
    <source>
        <dbReference type="SAM" id="Coils"/>
    </source>
</evidence>
<accession>A0A4R4D5J0</accession>
<dbReference type="InterPro" id="IPR003356">
    <property type="entry name" value="DNA_methylase_A-5"/>
</dbReference>
<dbReference type="SUPFAM" id="SSF53335">
    <property type="entry name" value="S-adenosyl-L-methionine-dependent methyltransferases"/>
    <property type="match status" value="1"/>
</dbReference>
<evidence type="ECO:0000313" key="11">
    <source>
        <dbReference type="EMBL" id="TCZ54582.1"/>
    </source>
</evidence>
<sequence>METLTLKRLNDHLWQAADILRGSIDSSDYKNYIFGFLFLKRLSDRFEEEAEALVADGTPAEVAWSDPDEHPFFVPEQARWPAIKKLSTNIGEALDKAAEKLEEANPSIAGVLVNIDFNSDARLGDPRNRDNVLARLVDHFSRIDLRNAAFPPDEPDILGRAYEFLIDRFADDAGKKGGEFYTPHTVVRLLVELLDPRPGMRICDPTCGSAGMLIQSAQYVAEGEGRRLGADARPLNLTLHGQEKNLGTWAIAKMNLLLHGIIDARIAKGDTIRNPALLDRDGGLELYDRVIANPPFSLDRWGAEEAEKDKFRRFGYGIPPKNQGDLAFVQHMLATLKPDGRCGVVMPMGVLFRGAGDGKIRQGFLKDDLLEAVVGLPENLFAGTGIPAAILLFNRAKPEERRRRILFVHAAREFEARPRKNVLAPANIARIVAACRAWREEERFSRVVTLEEVAENDGNLNISRYVDTLEPEAPVDVGAALARLREAEARRNAAEARMDTLLREIGYGG</sequence>
<dbReference type="Pfam" id="PF02384">
    <property type="entry name" value="N6_Mtase"/>
    <property type="match status" value="1"/>
</dbReference>
<evidence type="ECO:0000256" key="5">
    <source>
        <dbReference type="ARBA" id="ARBA00022691"/>
    </source>
</evidence>
<evidence type="ECO:0000256" key="3">
    <source>
        <dbReference type="ARBA" id="ARBA00022603"/>
    </source>
</evidence>
<comment type="caution">
    <text evidence="11">The sequence shown here is derived from an EMBL/GenBank/DDBJ whole genome shotgun (WGS) entry which is preliminary data.</text>
</comment>
<dbReference type="Gene3D" id="1.20.1260.30">
    <property type="match status" value="1"/>
</dbReference>
<dbReference type="PANTHER" id="PTHR42933:SF3">
    <property type="entry name" value="TYPE I RESTRICTION ENZYME MJAVIII METHYLASE SUBUNIT"/>
    <property type="match status" value="1"/>
</dbReference>
<keyword evidence="12" id="KW-1185">Reference proteome</keyword>
<dbReference type="Pfam" id="PF12161">
    <property type="entry name" value="HsdM_N"/>
    <property type="match status" value="1"/>
</dbReference>
<dbReference type="InterPro" id="IPR022749">
    <property type="entry name" value="D12N6_MeTrfase_N"/>
</dbReference>
<evidence type="ECO:0000256" key="2">
    <source>
        <dbReference type="ARBA" id="ARBA00011900"/>
    </source>
</evidence>
<dbReference type="AlphaFoldDB" id="A0A4R4D5J0"/>